<dbReference type="AlphaFoldDB" id="A0AAE4YBN3"/>
<dbReference type="EMBL" id="JAABNR010000027">
    <property type="protein sequence ID" value="NBZ89623.1"/>
    <property type="molecule type" value="Genomic_DNA"/>
</dbReference>
<feature type="signal peptide" evidence="1">
    <location>
        <begin position="1"/>
        <end position="17"/>
    </location>
</feature>
<dbReference type="RefSeq" id="WP_168776422.1">
    <property type="nucleotide sequence ID" value="NZ_JAABNR010000027.1"/>
</dbReference>
<evidence type="ECO:0000313" key="3">
    <source>
        <dbReference type="Proteomes" id="UP001193501"/>
    </source>
</evidence>
<proteinExistence type="predicted"/>
<keyword evidence="1" id="KW-0732">Signal</keyword>
<comment type="caution">
    <text evidence="2">The sequence shown here is derived from an EMBL/GenBank/DDBJ whole genome shotgun (WGS) entry which is preliminary data.</text>
</comment>
<sequence length="179" mass="18737">MRALGLLLALLPGAALAEALIDYDLLFQTHASEVVQTDRGARLDLPGGVTVQRTEDGSYIGTDTSGNGAVGCLFLIMEELRPLVTQCEGLVPETGRAQFDQNDATLLDFLAANAVPPRSAEALRASLSQAPVDPAICAEAAAPDSDISIFLTHLTSPESADDLAKTLAVPRLPVTNPCL</sequence>
<accession>A0AAE4YBN3</accession>
<organism evidence="2 3">
    <name type="scientific">Stagnihabitans tardus</name>
    <dbReference type="NCBI Taxonomy" id="2699202"/>
    <lineage>
        <taxon>Bacteria</taxon>
        <taxon>Pseudomonadati</taxon>
        <taxon>Pseudomonadota</taxon>
        <taxon>Alphaproteobacteria</taxon>
        <taxon>Rhodobacterales</taxon>
        <taxon>Paracoccaceae</taxon>
        <taxon>Stagnihabitans</taxon>
    </lineage>
</organism>
<reference evidence="2" key="1">
    <citation type="submission" date="2020-01" db="EMBL/GenBank/DDBJ databases">
        <authorList>
            <person name="Chen W.-M."/>
        </authorList>
    </citation>
    <scope>NUCLEOTIDE SEQUENCE</scope>
    <source>
        <strain evidence="2">CYK-10</strain>
    </source>
</reference>
<keyword evidence="3" id="KW-1185">Reference proteome</keyword>
<name>A0AAE4YBN3_9RHOB</name>
<dbReference type="Proteomes" id="UP001193501">
    <property type="component" value="Unassembled WGS sequence"/>
</dbReference>
<protein>
    <submittedName>
        <fullName evidence="2">Uncharacterized protein</fullName>
    </submittedName>
</protein>
<evidence type="ECO:0000256" key="1">
    <source>
        <dbReference type="SAM" id="SignalP"/>
    </source>
</evidence>
<feature type="chain" id="PRO_5042280978" evidence="1">
    <location>
        <begin position="18"/>
        <end position="179"/>
    </location>
</feature>
<gene>
    <name evidence="2" type="ORF">GV832_18700</name>
</gene>
<evidence type="ECO:0000313" key="2">
    <source>
        <dbReference type="EMBL" id="NBZ89623.1"/>
    </source>
</evidence>